<dbReference type="Proteomes" id="UP000199503">
    <property type="component" value="Unassembled WGS sequence"/>
</dbReference>
<reference evidence="10" key="1">
    <citation type="submission" date="2016-10" db="EMBL/GenBank/DDBJ databases">
        <authorList>
            <person name="Varghese N."/>
            <person name="Submissions S."/>
        </authorList>
    </citation>
    <scope>NUCLEOTIDE SEQUENCE [LARGE SCALE GENOMIC DNA]</scope>
    <source>
        <strain evidence="10">DSM 44437</strain>
    </source>
</reference>
<dbReference type="AlphaFoldDB" id="A0A1H9PMX9"/>
<dbReference type="PANTHER" id="PTHR23513:SF6">
    <property type="entry name" value="MAJOR FACILITATOR SUPERFAMILY ASSOCIATED DOMAIN-CONTAINING PROTEIN"/>
    <property type="match status" value="1"/>
</dbReference>
<feature type="transmembrane region" description="Helical" evidence="7">
    <location>
        <begin position="98"/>
        <end position="121"/>
    </location>
</feature>
<dbReference type="GO" id="GO:0005886">
    <property type="term" value="C:plasma membrane"/>
    <property type="evidence" value="ECO:0007669"/>
    <property type="project" value="UniProtKB-SubCell"/>
</dbReference>
<dbReference type="Gene3D" id="1.20.1250.20">
    <property type="entry name" value="MFS general substrate transporter like domains"/>
    <property type="match status" value="1"/>
</dbReference>
<dbReference type="GO" id="GO:0022857">
    <property type="term" value="F:transmembrane transporter activity"/>
    <property type="evidence" value="ECO:0007669"/>
    <property type="project" value="InterPro"/>
</dbReference>
<dbReference type="CDD" id="cd06173">
    <property type="entry name" value="MFS_MefA_like"/>
    <property type="match status" value="1"/>
</dbReference>
<organism evidence="9 10">
    <name type="scientific">Lentzea albida</name>
    <dbReference type="NCBI Taxonomy" id="65499"/>
    <lineage>
        <taxon>Bacteria</taxon>
        <taxon>Bacillati</taxon>
        <taxon>Actinomycetota</taxon>
        <taxon>Actinomycetes</taxon>
        <taxon>Pseudonocardiales</taxon>
        <taxon>Pseudonocardiaceae</taxon>
        <taxon>Lentzea</taxon>
    </lineage>
</organism>
<evidence type="ECO:0000256" key="1">
    <source>
        <dbReference type="ARBA" id="ARBA00004651"/>
    </source>
</evidence>
<evidence type="ECO:0000256" key="3">
    <source>
        <dbReference type="ARBA" id="ARBA00022475"/>
    </source>
</evidence>
<protein>
    <submittedName>
        <fullName evidence="9">Predicted arabinose efflux permease, MFS family</fullName>
    </submittedName>
</protein>
<evidence type="ECO:0000313" key="10">
    <source>
        <dbReference type="Proteomes" id="UP000199503"/>
    </source>
</evidence>
<evidence type="ECO:0000259" key="8">
    <source>
        <dbReference type="PROSITE" id="PS50850"/>
    </source>
</evidence>
<keyword evidence="3" id="KW-1003">Cell membrane</keyword>
<evidence type="ECO:0000256" key="7">
    <source>
        <dbReference type="SAM" id="Phobius"/>
    </source>
</evidence>
<feature type="domain" description="Major facilitator superfamily (MFS) profile" evidence="8">
    <location>
        <begin position="216"/>
        <end position="412"/>
    </location>
</feature>
<feature type="transmembrane region" description="Helical" evidence="7">
    <location>
        <begin position="283"/>
        <end position="301"/>
    </location>
</feature>
<feature type="transmembrane region" description="Helical" evidence="7">
    <location>
        <begin position="377"/>
        <end position="397"/>
    </location>
</feature>
<feature type="transmembrane region" description="Helical" evidence="7">
    <location>
        <begin position="7"/>
        <end position="35"/>
    </location>
</feature>
<keyword evidence="5 7" id="KW-1133">Transmembrane helix</keyword>
<dbReference type="RefSeq" id="WP_089919464.1">
    <property type="nucleotide sequence ID" value="NZ_FOFV01000009.1"/>
</dbReference>
<dbReference type="EMBL" id="FOFV01000009">
    <property type="protein sequence ID" value="SER49169.1"/>
    <property type="molecule type" value="Genomic_DNA"/>
</dbReference>
<dbReference type="STRING" id="65499.SAMN04488000_109173"/>
<dbReference type="Pfam" id="PF05977">
    <property type="entry name" value="MFS_3"/>
    <property type="match status" value="1"/>
</dbReference>
<feature type="transmembrane region" description="Helical" evidence="7">
    <location>
        <begin position="152"/>
        <end position="176"/>
    </location>
</feature>
<feature type="transmembrane region" description="Helical" evidence="7">
    <location>
        <begin position="342"/>
        <end position="365"/>
    </location>
</feature>
<dbReference type="PROSITE" id="PS50850">
    <property type="entry name" value="MFS"/>
    <property type="match status" value="1"/>
</dbReference>
<gene>
    <name evidence="9" type="ORF">SAMN04488000_109173</name>
</gene>
<keyword evidence="2" id="KW-0813">Transport</keyword>
<keyword evidence="6 7" id="KW-0472">Membrane</keyword>
<feature type="transmembrane region" description="Helical" evidence="7">
    <location>
        <begin position="41"/>
        <end position="60"/>
    </location>
</feature>
<evidence type="ECO:0000256" key="6">
    <source>
        <dbReference type="ARBA" id="ARBA00023136"/>
    </source>
</evidence>
<dbReference type="InterPro" id="IPR010290">
    <property type="entry name" value="TM_effector"/>
</dbReference>
<evidence type="ECO:0000313" key="9">
    <source>
        <dbReference type="EMBL" id="SER49169.1"/>
    </source>
</evidence>
<proteinExistence type="predicted"/>
<dbReference type="SUPFAM" id="SSF103473">
    <property type="entry name" value="MFS general substrate transporter"/>
    <property type="match status" value="1"/>
</dbReference>
<accession>A0A1H9PMX9</accession>
<evidence type="ECO:0000256" key="2">
    <source>
        <dbReference type="ARBA" id="ARBA00022448"/>
    </source>
</evidence>
<feature type="transmembrane region" description="Helical" evidence="7">
    <location>
        <begin position="72"/>
        <end position="92"/>
    </location>
</feature>
<dbReference type="InterPro" id="IPR020846">
    <property type="entry name" value="MFS_dom"/>
</dbReference>
<keyword evidence="10" id="KW-1185">Reference proteome</keyword>
<feature type="transmembrane region" description="Helical" evidence="7">
    <location>
        <begin position="252"/>
        <end position="271"/>
    </location>
</feature>
<feature type="transmembrane region" description="Helical" evidence="7">
    <location>
        <begin position="307"/>
        <end position="330"/>
    </location>
</feature>
<dbReference type="PANTHER" id="PTHR23513">
    <property type="entry name" value="INTEGRAL MEMBRANE EFFLUX PROTEIN-RELATED"/>
    <property type="match status" value="1"/>
</dbReference>
<evidence type="ECO:0000256" key="5">
    <source>
        <dbReference type="ARBA" id="ARBA00022989"/>
    </source>
</evidence>
<keyword evidence="4 7" id="KW-0812">Transmembrane</keyword>
<sequence length="412" mass="42056">MSRDFRYYWSAEVSSTFGSTFTTMAIATLGVIVFNASPSELGFVSAAAILPACVFGLLAGVLGDRLRRPRRVLIGCNAAAASLVLVVALGIGTGAATIWWLAALCFVLGCIATVVETVYFTHLRGLVPPDRLTAGRARLQTGEYGARTAGQALAGVLISVLGGAFALVVDALTYLVSLVLLTRITAPDQGAPPADAPRSLHREIGEGFRQVAKYPFLRTFGVFTAVRSMSVGALATIVAPFLLRDLNVPLELYGALFAVSGLAGLVGSLAAGRLAERMSLHSLAVLGSAGTVGAAFVLPSAGGPLPVAVTIAVLGLALPTVFGAIANVGLSGALTELVPENALGRAIASLRTIATTAQILGALGGGLLADALGLRPTAWVCAGLALLGCVPLLRAVVVTRRPAPVEEPAVLV</sequence>
<name>A0A1H9PMX9_9PSEU</name>
<comment type="subcellular location">
    <subcellularLocation>
        <location evidence="1">Cell membrane</location>
        <topology evidence="1">Multi-pass membrane protein</topology>
    </subcellularLocation>
</comment>
<dbReference type="InterPro" id="IPR036259">
    <property type="entry name" value="MFS_trans_sf"/>
</dbReference>
<dbReference type="OrthoDB" id="9815525at2"/>
<evidence type="ECO:0000256" key="4">
    <source>
        <dbReference type="ARBA" id="ARBA00022692"/>
    </source>
</evidence>